<gene>
    <name evidence="3" type="ORF">SAMN05421693_12039</name>
</gene>
<dbReference type="Proteomes" id="UP000199496">
    <property type="component" value="Unassembled WGS sequence"/>
</dbReference>
<keyword evidence="4" id="KW-1185">Reference proteome</keyword>
<evidence type="ECO:0000313" key="4">
    <source>
        <dbReference type="Proteomes" id="UP000199496"/>
    </source>
</evidence>
<name>A0A1H9E6I2_9GAMM</name>
<sequence>MSWTTPAELRAQLQKRWDSGQILAATLTGEALFPLTLRLRRPGSRELTEDFAAVGQWVRTLRAGSREQRGHGYEIRWERVNHRVHGANDLPAGVTVPSENDALQWLGKSREAQRFHGLAEKTLARFPALENWLIRHPLTLLEQAGDWPRILAVLAWFQAHPRPGIYLRQMDLPGVDTKFVESRRKLLSELLDAVLPADAVDTEHSGGRGFELRYGLRPKPPLIRFRILDPSLFLQGLSDLSVPPPQFAALAPAVARVFITENEINGLAFPDTPGSLVIFGLGYGLERLADIPWLTEAEIHYWGDIDTHGFAILDRLRARLPQARSLLMDRATLEAHRDLWGQEHPRQRFTGTLTRLTAAEQSLFEDLRENRLGACIRLEQERISYGALGAAIKQVTEKIP</sequence>
<dbReference type="Pfam" id="PF09983">
    <property type="entry name" value="JetD_C"/>
    <property type="match status" value="1"/>
</dbReference>
<feature type="domain" description="DUF3322" evidence="2">
    <location>
        <begin position="6"/>
        <end position="192"/>
    </location>
</feature>
<accession>A0A1H9E6I2</accession>
<evidence type="ECO:0000259" key="2">
    <source>
        <dbReference type="Pfam" id="PF11795"/>
    </source>
</evidence>
<feature type="domain" description="Wadjet protein JetD C-terminal" evidence="1">
    <location>
        <begin position="215"/>
        <end position="388"/>
    </location>
</feature>
<dbReference type="RefSeq" id="WP_090207811.1">
    <property type="nucleotide sequence ID" value="NZ_FOFO01000020.1"/>
</dbReference>
<evidence type="ECO:0000259" key="1">
    <source>
        <dbReference type="Pfam" id="PF09983"/>
    </source>
</evidence>
<dbReference type="PIRSF" id="PIRSF028408">
    <property type="entry name" value="UCP028408"/>
    <property type="match status" value="1"/>
</dbReference>
<dbReference type="InterPro" id="IPR024534">
    <property type="entry name" value="JetD_C"/>
</dbReference>
<proteinExistence type="predicted"/>
<evidence type="ECO:0008006" key="5">
    <source>
        <dbReference type="Google" id="ProtNLM"/>
    </source>
</evidence>
<dbReference type="InterPro" id="IPR014544">
    <property type="entry name" value="UCP028408"/>
</dbReference>
<dbReference type="EMBL" id="FOFO01000020">
    <property type="protein sequence ID" value="SEQ21340.1"/>
    <property type="molecule type" value="Genomic_DNA"/>
</dbReference>
<dbReference type="AlphaFoldDB" id="A0A1H9E6I2"/>
<protein>
    <recommendedName>
        <fullName evidence="5">Wadjet protein JetD C-terminal domain-containing protein</fullName>
    </recommendedName>
</protein>
<organism evidence="3 4">
    <name type="scientific">Ectothiorhodospira magna</name>
    <dbReference type="NCBI Taxonomy" id="867345"/>
    <lineage>
        <taxon>Bacteria</taxon>
        <taxon>Pseudomonadati</taxon>
        <taxon>Pseudomonadota</taxon>
        <taxon>Gammaproteobacteria</taxon>
        <taxon>Chromatiales</taxon>
        <taxon>Ectothiorhodospiraceae</taxon>
        <taxon>Ectothiorhodospira</taxon>
    </lineage>
</organism>
<reference evidence="3 4" key="1">
    <citation type="submission" date="2016-10" db="EMBL/GenBank/DDBJ databases">
        <authorList>
            <person name="de Groot N.N."/>
        </authorList>
    </citation>
    <scope>NUCLEOTIDE SEQUENCE [LARGE SCALE GENOMIC DNA]</scope>
    <source>
        <strain evidence="3 4">B7-7</strain>
    </source>
</reference>
<dbReference type="InterPro" id="IPR024537">
    <property type="entry name" value="DUF3322"/>
</dbReference>
<dbReference type="OrthoDB" id="322908at2"/>
<dbReference type="Pfam" id="PF11795">
    <property type="entry name" value="DUF3322"/>
    <property type="match status" value="1"/>
</dbReference>
<evidence type="ECO:0000313" key="3">
    <source>
        <dbReference type="EMBL" id="SEQ21340.1"/>
    </source>
</evidence>
<dbReference type="STRING" id="867345.SAMN05421693_12039"/>